<dbReference type="AlphaFoldDB" id="A0A0E9PDU1"/>
<accession>A0A0E9PDU1</accession>
<dbReference type="EMBL" id="GBXM01106559">
    <property type="protein sequence ID" value="JAH02018.1"/>
    <property type="molecule type" value="Transcribed_RNA"/>
</dbReference>
<reference evidence="1" key="2">
    <citation type="journal article" date="2015" name="Fish Shellfish Immunol.">
        <title>Early steps in the European eel (Anguilla anguilla)-Vibrio vulnificus interaction in the gills: Role of the RtxA13 toxin.</title>
        <authorList>
            <person name="Callol A."/>
            <person name="Pajuelo D."/>
            <person name="Ebbesson L."/>
            <person name="Teles M."/>
            <person name="MacKenzie S."/>
            <person name="Amaro C."/>
        </authorList>
    </citation>
    <scope>NUCLEOTIDE SEQUENCE</scope>
</reference>
<protein>
    <submittedName>
        <fullName evidence="1">Uncharacterized protein</fullName>
    </submittedName>
</protein>
<evidence type="ECO:0000313" key="1">
    <source>
        <dbReference type="EMBL" id="JAH02018.1"/>
    </source>
</evidence>
<organism evidence="1">
    <name type="scientific">Anguilla anguilla</name>
    <name type="common">European freshwater eel</name>
    <name type="synonym">Muraena anguilla</name>
    <dbReference type="NCBI Taxonomy" id="7936"/>
    <lineage>
        <taxon>Eukaryota</taxon>
        <taxon>Metazoa</taxon>
        <taxon>Chordata</taxon>
        <taxon>Craniata</taxon>
        <taxon>Vertebrata</taxon>
        <taxon>Euteleostomi</taxon>
        <taxon>Actinopterygii</taxon>
        <taxon>Neopterygii</taxon>
        <taxon>Teleostei</taxon>
        <taxon>Anguilliformes</taxon>
        <taxon>Anguillidae</taxon>
        <taxon>Anguilla</taxon>
    </lineage>
</organism>
<name>A0A0E9PDU1_ANGAN</name>
<sequence>MEEKLHSLFLMLSHSVVRKPVHTSGSLILMLTAHAEPKVSGDSTAVE</sequence>
<reference evidence="1" key="1">
    <citation type="submission" date="2014-11" db="EMBL/GenBank/DDBJ databases">
        <authorList>
            <person name="Amaro Gonzalez C."/>
        </authorList>
    </citation>
    <scope>NUCLEOTIDE SEQUENCE</scope>
</reference>
<proteinExistence type="predicted"/>